<gene>
    <name evidence="1" type="ORF">METZ01_LOCUS513594</name>
</gene>
<reference evidence="1" key="1">
    <citation type="submission" date="2018-05" db="EMBL/GenBank/DDBJ databases">
        <authorList>
            <person name="Lanie J.A."/>
            <person name="Ng W.-L."/>
            <person name="Kazmierczak K.M."/>
            <person name="Andrzejewski T.M."/>
            <person name="Davidsen T.M."/>
            <person name="Wayne K.J."/>
            <person name="Tettelin H."/>
            <person name="Glass J.I."/>
            <person name="Rusch D."/>
            <person name="Podicherti R."/>
            <person name="Tsui H.-C.T."/>
            <person name="Winkler M.E."/>
        </authorList>
    </citation>
    <scope>NUCLEOTIDE SEQUENCE</scope>
</reference>
<name>A0A383EWS7_9ZZZZ</name>
<dbReference type="AlphaFoldDB" id="A0A383EWS7"/>
<organism evidence="1">
    <name type="scientific">marine metagenome</name>
    <dbReference type="NCBI Taxonomy" id="408172"/>
    <lineage>
        <taxon>unclassified sequences</taxon>
        <taxon>metagenomes</taxon>
        <taxon>ecological metagenomes</taxon>
    </lineage>
</organism>
<accession>A0A383EWS7</accession>
<evidence type="ECO:0000313" key="1">
    <source>
        <dbReference type="EMBL" id="SVE60740.1"/>
    </source>
</evidence>
<sequence>MMPVTPNRVSGRLGTIAASLWLGACAVQSPEVPRLEFTVSVSVANDTTTIAEVASDRSEFLEISNDAMGINFGTEFGVDSRQEVGDRLSVTPKSNSFSTQLGTISLPGADVPAIPPITLGQLLGDGVEVTDGATIPFLPSQSINEEFAVPLESVTTLIIESGGIVLSVTNTFPVDLQNVVFTLVDNGRGGRTIDTINMGTVAANGGSSDDG</sequence>
<proteinExistence type="predicted"/>
<feature type="non-terminal residue" evidence="1">
    <location>
        <position position="211"/>
    </location>
</feature>
<dbReference type="EMBL" id="UINC01229143">
    <property type="protein sequence ID" value="SVE60740.1"/>
    <property type="molecule type" value="Genomic_DNA"/>
</dbReference>
<protein>
    <submittedName>
        <fullName evidence="1">Uncharacterized protein</fullName>
    </submittedName>
</protein>